<feature type="transmembrane region" description="Helical" evidence="1">
    <location>
        <begin position="209"/>
        <end position="234"/>
    </location>
</feature>
<sequence>MQQKKQASLSYLILFLIASNFYINRILARFVFQSAGKWGWIAMTLVAILLIPVGFLIYFLAQPVHLKKWKESYRNNRLIRIFLRIATLTSTFLCLVFTMTLTNASWLEKTPYFLFVLPFFAIIYYVLKHGIPTFLNLATISIYPIAIQYLIFVLAKHKTFDFYALIPFSGQNISQPLMLGIAFLAMLLEPFWLLFYLDENSQPIKKGSFICVFTILLLTLIYDALIVTGQFGLLVSKIPFVYYESWRAINFGQYIVYLDIFAFFYWITSAFCRITLGVFLWHQSWPKASLKKSLIFLIVLYLTLIYTLNHVMLYASIRFALLLISLISLILAIGFNSVALVRRNRK</sequence>
<name>A0A9D1HMA3_9FIRM</name>
<evidence type="ECO:0000256" key="1">
    <source>
        <dbReference type="SAM" id="Phobius"/>
    </source>
</evidence>
<gene>
    <name evidence="2" type="ORF">IAD15_03590</name>
</gene>
<reference evidence="2" key="1">
    <citation type="submission" date="2020-10" db="EMBL/GenBank/DDBJ databases">
        <authorList>
            <person name="Gilroy R."/>
        </authorList>
    </citation>
    <scope>NUCLEOTIDE SEQUENCE</scope>
    <source>
        <strain evidence="2">CHK195-11698</strain>
    </source>
</reference>
<keyword evidence="1" id="KW-0812">Transmembrane</keyword>
<feature type="transmembrane region" description="Helical" evidence="1">
    <location>
        <begin position="81"/>
        <end position="104"/>
    </location>
</feature>
<feature type="transmembrane region" description="Helical" evidence="1">
    <location>
        <begin position="38"/>
        <end position="60"/>
    </location>
</feature>
<dbReference type="AlphaFoldDB" id="A0A9D1HMA3"/>
<feature type="transmembrane region" description="Helical" evidence="1">
    <location>
        <begin position="175"/>
        <end position="197"/>
    </location>
</feature>
<dbReference type="EMBL" id="DVMJ01000027">
    <property type="protein sequence ID" value="HIU13133.1"/>
    <property type="molecule type" value="Genomic_DNA"/>
</dbReference>
<evidence type="ECO:0000313" key="3">
    <source>
        <dbReference type="Proteomes" id="UP000824175"/>
    </source>
</evidence>
<feature type="transmembrane region" description="Helical" evidence="1">
    <location>
        <begin position="110"/>
        <end position="127"/>
    </location>
</feature>
<keyword evidence="1" id="KW-0472">Membrane</keyword>
<feature type="transmembrane region" description="Helical" evidence="1">
    <location>
        <begin position="319"/>
        <end position="341"/>
    </location>
</feature>
<feature type="transmembrane region" description="Helical" evidence="1">
    <location>
        <begin position="134"/>
        <end position="155"/>
    </location>
</feature>
<reference evidence="2" key="2">
    <citation type="journal article" date="2021" name="PeerJ">
        <title>Extensive microbial diversity within the chicken gut microbiome revealed by metagenomics and culture.</title>
        <authorList>
            <person name="Gilroy R."/>
            <person name="Ravi A."/>
            <person name="Getino M."/>
            <person name="Pursley I."/>
            <person name="Horton D.L."/>
            <person name="Alikhan N.F."/>
            <person name="Baker D."/>
            <person name="Gharbi K."/>
            <person name="Hall N."/>
            <person name="Watson M."/>
            <person name="Adriaenssens E.M."/>
            <person name="Foster-Nyarko E."/>
            <person name="Jarju S."/>
            <person name="Secka A."/>
            <person name="Antonio M."/>
            <person name="Oren A."/>
            <person name="Chaudhuri R.R."/>
            <person name="La Ragione R."/>
            <person name="Hildebrand F."/>
            <person name="Pallen M.J."/>
        </authorList>
    </citation>
    <scope>NUCLEOTIDE SEQUENCE</scope>
    <source>
        <strain evidence="2">CHK195-11698</strain>
    </source>
</reference>
<organism evidence="2 3">
    <name type="scientific">Candidatus Fimiplasma intestinipullorum</name>
    <dbReference type="NCBI Taxonomy" id="2840825"/>
    <lineage>
        <taxon>Bacteria</taxon>
        <taxon>Bacillati</taxon>
        <taxon>Bacillota</taxon>
        <taxon>Clostridia</taxon>
        <taxon>Eubacteriales</taxon>
        <taxon>Candidatus Fimiplasma</taxon>
    </lineage>
</organism>
<feature type="transmembrane region" description="Helical" evidence="1">
    <location>
        <begin position="293"/>
        <end position="313"/>
    </location>
</feature>
<feature type="transmembrane region" description="Helical" evidence="1">
    <location>
        <begin position="12"/>
        <end position="32"/>
    </location>
</feature>
<comment type="caution">
    <text evidence="2">The sequence shown here is derived from an EMBL/GenBank/DDBJ whole genome shotgun (WGS) entry which is preliminary data.</text>
</comment>
<accession>A0A9D1HMA3</accession>
<evidence type="ECO:0000313" key="2">
    <source>
        <dbReference type="EMBL" id="HIU13133.1"/>
    </source>
</evidence>
<proteinExistence type="predicted"/>
<feature type="transmembrane region" description="Helical" evidence="1">
    <location>
        <begin position="254"/>
        <end position="281"/>
    </location>
</feature>
<keyword evidence="1" id="KW-1133">Transmembrane helix</keyword>
<dbReference type="Proteomes" id="UP000824175">
    <property type="component" value="Unassembled WGS sequence"/>
</dbReference>
<protein>
    <recommendedName>
        <fullName evidence="4">Transmembrane protein</fullName>
    </recommendedName>
</protein>
<evidence type="ECO:0008006" key="4">
    <source>
        <dbReference type="Google" id="ProtNLM"/>
    </source>
</evidence>